<evidence type="ECO:0000256" key="2">
    <source>
        <dbReference type="SAM" id="MobiDB-lite"/>
    </source>
</evidence>
<reference evidence="3 4" key="1">
    <citation type="submission" date="2014-02" db="EMBL/GenBank/DDBJ databases">
        <title>Whole genome shotgun sequence of Rhodococcus wratislaviensis NBRC 100605.</title>
        <authorList>
            <person name="Hosoyama A."/>
            <person name="Tsuchikane K."/>
            <person name="Yoshida I."/>
            <person name="Ohji S."/>
            <person name="Ichikawa N."/>
            <person name="Yamazoe A."/>
            <person name="Fujita N."/>
        </authorList>
    </citation>
    <scope>NUCLEOTIDE SEQUENCE [LARGE SCALE GENOMIC DNA]</scope>
    <source>
        <strain evidence="3 4">NBRC 100605</strain>
    </source>
</reference>
<gene>
    <name evidence="3" type="ORF">RW1_038_01260</name>
</gene>
<keyword evidence="1" id="KW-0175">Coiled coil</keyword>
<accession>X0PVB9</accession>
<feature type="region of interest" description="Disordered" evidence="2">
    <location>
        <begin position="1"/>
        <end position="45"/>
    </location>
</feature>
<comment type="caution">
    <text evidence="3">The sequence shown here is derived from an EMBL/GenBank/DDBJ whole genome shotgun (WGS) entry which is preliminary data.</text>
</comment>
<dbReference type="RefSeq" id="WP_052033384.1">
    <property type="nucleotide sequence ID" value="NZ_BAWF01000038.1"/>
</dbReference>
<dbReference type="Proteomes" id="UP000019491">
    <property type="component" value="Unassembled WGS sequence"/>
</dbReference>
<organism evidence="3 4">
    <name type="scientific">Rhodococcus wratislaviensis NBRC 100605</name>
    <dbReference type="NCBI Taxonomy" id="1219028"/>
    <lineage>
        <taxon>Bacteria</taxon>
        <taxon>Bacillati</taxon>
        <taxon>Actinomycetota</taxon>
        <taxon>Actinomycetes</taxon>
        <taxon>Mycobacteriales</taxon>
        <taxon>Nocardiaceae</taxon>
        <taxon>Rhodococcus</taxon>
    </lineage>
</organism>
<evidence type="ECO:0000313" key="4">
    <source>
        <dbReference type="Proteomes" id="UP000019491"/>
    </source>
</evidence>
<evidence type="ECO:0000313" key="3">
    <source>
        <dbReference type="EMBL" id="GAF47204.1"/>
    </source>
</evidence>
<name>X0PVB9_RHOWR</name>
<sequence>MNDTPFPHQDPNQPKPGQLGQPSPGQAPKPPKPPKQPWATGDKKKRWPWVVGGSFAAATLFLGIAANQHENTPTASETALASRTSAAAATLSAQQAEAKRLEQEEIKRQHEEERIRRAAEAEAERQRQAEVLAAKMDRGTYEQIGDRDFALLAKDPDAHKGRKLVIYGVVTQFDSATGKTTFRAETGANPGDYYDYDVNSMVGVLSTTAANVVEDDMVTLYVEVVGSYSYDTQIGGNTTVPKFFANIVDVTGSK</sequence>
<feature type="coiled-coil region" evidence="1">
    <location>
        <begin position="84"/>
        <end position="121"/>
    </location>
</feature>
<feature type="compositionally biased region" description="Pro residues" evidence="2">
    <location>
        <begin position="25"/>
        <end position="36"/>
    </location>
</feature>
<dbReference type="OrthoDB" id="4803588at2"/>
<dbReference type="AlphaFoldDB" id="X0PVB9"/>
<proteinExistence type="predicted"/>
<keyword evidence="4" id="KW-1185">Reference proteome</keyword>
<protein>
    <submittedName>
        <fullName evidence="3">Uncharacterized protein</fullName>
    </submittedName>
</protein>
<dbReference type="EMBL" id="BAWF01000038">
    <property type="protein sequence ID" value="GAF47204.1"/>
    <property type="molecule type" value="Genomic_DNA"/>
</dbReference>
<evidence type="ECO:0000256" key="1">
    <source>
        <dbReference type="SAM" id="Coils"/>
    </source>
</evidence>